<dbReference type="InterPro" id="IPR011006">
    <property type="entry name" value="CheY-like_superfamily"/>
</dbReference>
<name>A0A6N6N7S8_9BACT</name>
<gene>
    <name evidence="3" type="ORF">F8A88_03905</name>
</gene>
<sequence length="132" mass="14914">MKALIVDDDFYSRNMIHEILRPYASCNIAVNGEEAIFAFREAMERGEPYSLVCLDLMMPEVDGQDALKEIRAIEKEFDVHPNDETKVIVTTMLDDEQETHDAFFLGGASSYLVKPIDENKLIGEVKSLGLID</sequence>
<evidence type="ECO:0000256" key="1">
    <source>
        <dbReference type="PROSITE-ProRule" id="PRU00169"/>
    </source>
</evidence>
<proteinExistence type="predicted"/>
<dbReference type="SUPFAM" id="SSF52172">
    <property type="entry name" value="CheY-like"/>
    <property type="match status" value="1"/>
</dbReference>
<dbReference type="OrthoDB" id="9790466at2"/>
<dbReference type="Pfam" id="PF00072">
    <property type="entry name" value="Response_reg"/>
    <property type="match status" value="1"/>
</dbReference>
<evidence type="ECO:0000259" key="2">
    <source>
        <dbReference type="PROSITE" id="PS50110"/>
    </source>
</evidence>
<dbReference type="EMBL" id="WAIE01000001">
    <property type="protein sequence ID" value="KAB1443409.1"/>
    <property type="molecule type" value="Genomic_DNA"/>
</dbReference>
<dbReference type="InterPro" id="IPR052048">
    <property type="entry name" value="ST_Response_Regulator"/>
</dbReference>
<dbReference type="PROSITE" id="PS50110">
    <property type="entry name" value="RESPONSE_REGULATORY"/>
    <property type="match status" value="1"/>
</dbReference>
<comment type="caution">
    <text evidence="3">The sequence shown here is derived from an EMBL/GenBank/DDBJ whole genome shotgun (WGS) entry which is preliminary data.</text>
</comment>
<dbReference type="InterPro" id="IPR001789">
    <property type="entry name" value="Sig_transdc_resp-reg_receiver"/>
</dbReference>
<accession>A0A6N6N7S8</accession>
<dbReference type="GO" id="GO:0000160">
    <property type="term" value="P:phosphorelay signal transduction system"/>
    <property type="evidence" value="ECO:0007669"/>
    <property type="project" value="InterPro"/>
</dbReference>
<feature type="modified residue" description="4-aspartylphosphate" evidence="1">
    <location>
        <position position="55"/>
    </location>
</feature>
<dbReference type="PANTHER" id="PTHR43228:SF1">
    <property type="entry name" value="TWO-COMPONENT RESPONSE REGULATOR ARR22"/>
    <property type="match status" value="1"/>
</dbReference>
<organism evidence="3 4">
    <name type="scientific">Pseudodesulfovibrio senegalensis</name>
    <dbReference type="NCBI Taxonomy" id="1721087"/>
    <lineage>
        <taxon>Bacteria</taxon>
        <taxon>Pseudomonadati</taxon>
        <taxon>Thermodesulfobacteriota</taxon>
        <taxon>Desulfovibrionia</taxon>
        <taxon>Desulfovibrionales</taxon>
        <taxon>Desulfovibrionaceae</taxon>
    </lineage>
</organism>
<keyword evidence="4" id="KW-1185">Reference proteome</keyword>
<feature type="domain" description="Response regulatory" evidence="2">
    <location>
        <begin position="2"/>
        <end position="129"/>
    </location>
</feature>
<dbReference type="SMART" id="SM00448">
    <property type="entry name" value="REC"/>
    <property type="match status" value="1"/>
</dbReference>
<dbReference type="Proteomes" id="UP000438699">
    <property type="component" value="Unassembled WGS sequence"/>
</dbReference>
<reference evidence="3 4" key="1">
    <citation type="journal article" date="2017" name="Int. J. Syst. Evol. Microbiol.">
        <title>Desulfovibrio senegalensis sp. nov., a mesophilic sulfate reducer isolated from marine sediment.</title>
        <authorList>
            <person name="Thioye A."/>
            <person name="Gam Z.B.A."/>
            <person name="Mbengue M."/>
            <person name="Cayol J.L."/>
            <person name="Joseph-Bartoli M."/>
            <person name="Toure-Kane C."/>
            <person name="Labat M."/>
        </authorList>
    </citation>
    <scope>NUCLEOTIDE SEQUENCE [LARGE SCALE GENOMIC DNA]</scope>
    <source>
        <strain evidence="3 4">DSM 101509</strain>
    </source>
</reference>
<dbReference type="PANTHER" id="PTHR43228">
    <property type="entry name" value="TWO-COMPONENT RESPONSE REGULATOR"/>
    <property type="match status" value="1"/>
</dbReference>
<dbReference type="AlphaFoldDB" id="A0A6N6N7S8"/>
<protein>
    <submittedName>
        <fullName evidence="3">Response regulator</fullName>
    </submittedName>
</protein>
<dbReference type="Gene3D" id="3.40.50.2300">
    <property type="match status" value="1"/>
</dbReference>
<evidence type="ECO:0000313" key="3">
    <source>
        <dbReference type="EMBL" id="KAB1443409.1"/>
    </source>
</evidence>
<dbReference type="RefSeq" id="WP_151149780.1">
    <property type="nucleotide sequence ID" value="NZ_WAIE01000001.1"/>
</dbReference>
<keyword evidence="1" id="KW-0597">Phosphoprotein</keyword>
<evidence type="ECO:0000313" key="4">
    <source>
        <dbReference type="Proteomes" id="UP000438699"/>
    </source>
</evidence>